<evidence type="ECO:0000256" key="4">
    <source>
        <dbReference type="ARBA" id="ARBA00022691"/>
    </source>
</evidence>
<gene>
    <name evidence="7" type="ORF">GCM10010185_24660</name>
    <name evidence="8" type="ORF">GCM10010185_68590</name>
</gene>
<dbReference type="Gene3D" id="3.30.1050.30">
    <property type="match status" value="1"/>
</dbReference>
<keyword evidence="3" id="KW-0808">Transferase</keyword>
<dbReference type="EMBL" id="BMRG01000004">
    <property type="protein sequence ID" value="GGP51699.1"/>
    <property type="molecule type" value="Genomic_DNA"/>
</dbReference>
<reference evidence="7" key="2">
    <citation type="submission" date="2020-09" db="EMBL/GenBank/DDBJ databases">
        <authorList>
            <person name="Sun Q."/>
            <person name="Ohkuma M."/>
        </authorList>
    </citation>
    <scope>NUCLEOTIDE SEQUENCE</scope>
    <source>
        <strain evidence="7">JCM 3313</strain>
    </source>
</reference>
<evidence type="ECO:0000256" key="5">
    <source>
        <dbReference type="ARBA" id="ARBA00023194"/>
    </source>
</evidence>
<proteinExistence type="predicted"/>
<dbReference type="SUPFAM" id="SSF53335">
    <property type="entry name" value="S-adenosyl-L-methionine-dependent methyltransferases"/>
    <property type="match status" value="1"/>
</dbReference>
<organism evidence="7 9">
    <name type="scientific">Saccharothrix coeruleofusca</name>
    <dbReference type="NCBI Taxonomy" id="33919"/>
    <lineage>
        <taxon>Bacteria</taxon>
        <taxon>Bacillati</taxon>
        <taxon>Actinomycetota</taxon>
        <taxon>Actinomycetes</taxon>
        <taxon>Pseudonocardiales</taxon>
        <taxon>Pseudonocardiaceae</taxon>
        <taxon>Saccharothrix</taxon>
    </lineage>
</organism>
<dbReference type="InterPro" id="IPR040800">
    <property type="entry name" value="MycE_N"/>
</dbReference>
<sequence>MTDLLNTEELERLIAAAGGPDRALDEVVTELGADRVNRVLVDEIAFRADLPDVDRLTEVGLDVEHGGATTSFTFTVRPHEPVRVSEGVGDRIAQSVAYSCADLVRELFGSAREHYASRRALKSRFEVANIPGKNRPSLESVLAMQKATAAVLSGIDSRPPDLGALAARYYSDKWGGLHWFTPHYERHLRGLRDEPVRVLEIGIGGFQGAESGGGSLNMWRRYFARGLVFGVDLFDKSPLDRPRVTTLRGDQNDPATLTEIARRHGPFDVVIDDGSHVNEHILTSFAALFPHVRTGGLYVIEDLWTSYLSGYGGDDSTTAGPRTGLGLVKRLVDALHHEEHPPALRGERFAEGAGIAGLHVYRNIAFIDKGVNLDGGIPLYIPRKAFAPNAGAAGGPTSSSG</sequence>
<name>A0A918ECQ0_9PSEU</name>
<evidence type="ECO:0000256" key="2">
    <source>
        <dbReference type="ARBA" id="ARBA00022603"/>
    </source>
</evidence>
<evidence type="ECO:0000256" key="3">
    <source>
        <dbReference type="ARBA" id="ARBA00022679"/>
    </source>
</evidence>
<evidence type="ECO:0000313" key="8">
    <source>
        <dbReference type="EMBL" id="GGP85027.1"/>
    </source>
</evidence>
<keyword evidence="5" id="KW-0045">Antibiotic biosynthesis</keyword>
<dbReference type="GO" id="GO:0032259">
    <property type="term" value="P:methylation"/>
    <property type="evidence" value="ECO:0007669"/>
    <property type="project" value="UniProtKB-KW"/>
</dbReference>
<dbReference type="InterPro" id="IPR029063">
    <property type="entry name" value="SAM-dependent_MTases_sf"/>
</dbReference>
<dbReference type="GO" id="GO:0017000">
    <property type="term" value="P:antibiotic biosynthetic process"/>
    <property type="evidence" value="ECO:0007669"/>
    <property type="project" value="UniProtKB-KW"/>
</dbReference>
<reference evidence="7" key="1">
    <citation type="journal article" date="2014" name="Int. J. Syst. Evol. Microbiol.">
        <title>Complete genome sequence of Corynebacterium casei LMG S-19264T (=DSM 44701T), isolated from a smear-ripened cheese.</title>
        <authorList>
            <consortium name="US DOE Joint Genome Institute (JGI-PGF)"/>
            <person name="Walter F."/>
            <person name="Albersmeier A."/>
            <person name="Kalinowski J."/>
            <person name="Ruckert C."/>
        </authorList>
    </citation>
    <scope>NUCLEOTIDE SEQUENCE</scope>
    <source>
        <strain evidence="7">JCM 3313</strain>
    </source>
</reference>
<dbReference type="EMBL" id="BMRG01000027">
    <property type="protein sequence ID" value="GGP85027.1"/>
    <property type="molecule type" value="Genomic_DNA"/>
</dbReference>
<keyword evidence="2" id="KW-0489">Methyltransferase</keyword>
<dbReference type="Gene3D" id="3.40.50.150">
    <property type="entry name" value="Vaccinia Virus protein VP39"/>
    <property type="match status" value="1"/>
</dbReference>
<dbReference type="Proteomes" id="UP000639606">
    <property type="component" value="Unassembled WGS sequence"/>
</dbReference>
<dbReference type="GO" id="GO:0008168">
    <property type="term" value="F:methyltransferase activity"/>
    <property type="evidence" value="ECO:0007669"/>
    <property type="project" value="UniProtKB-KW"/>
</dbReference>
<keyword evidence="4" id="KW-0949">S-adenosyl-L-methionine</keyword>
<protein>
    <recommendedName>
        <fullName evidence="6">Methyltransferase MycE N-terminal domain-containing protein</fullName>
    </recommendedName>
</protein>
<evidence type="ECO:0000256" key="1">
    <source>
        <dbReference type="ARBA" id="ARBA00004792"/>
    </source>
</evidence>
<accession>A0A918ECQ0</accession>
<feature type="domain" description="Methyltransferase MycE N-terminal" evidence="6">
    <location>
        <begin position="10"/>
        <end position="117"/>
    </location>
</feature>
<comment type="caution">
    <text evidence="7">The sequence shown here is derived from an EMBL/GenBank/DDBJ whole genome shotgun (WGS) entry which is preliminary data.</text>
</comment>
<comment type="pathway">
    <text evidence="1">Antibiotic biosynthesis.</text>
</comment>
<evidence type="ECO:0000313" key="7">
    <source>
        <dbReference type="EMBL" id="GGP51699.1"/>
    </source>
</evidence>
<evidence type="ECO:0000259" key="6">
    <source>
        <dbReference type="Pfam" id="PF17843"/>
    </source>
</evidence>
<evidence type="ECO:0000313" key="9">
    <source>
        <dbReference type="Proteomes" id="UP000639606"/>
    </source>
</evidence>
<dbReference type="Pfam" id="PF17843">
    <property type="entry name" value="MycE_N"/>
    <property type="match status" value="1"/>
</dbReference>
<dbReference type="RefSeq" id="WP_229795527.1">
    <property type="nucleotide sequence ID" value="NZ_BMRG01000004.1"/>
</dbReference>
<dbReference type="AlphaFoldDB" id="A0A918ECQ0"/>
<keyword evidence="9" id="KW-1185">Reference proteome</keyword>